<dbReference type="GO" id="GO:0042761">
    <property type="term" value="P:very long-chain fatty acid biosynthetic process"/>
    <property type="evidence" value="ECO:0007669"/>
    <property type="project" value="TreeGrafter"/>
</dbReference>
<evidence type="ECO:0000259" key="10">
    <source>
        <dbReference type="Pfam" id="PF02544"/>
    </source>
</evidence>
<feature type="transmembrane region" description="Helical" evidence="9">
    <location>
        <begin position="243"/>
        <end position="264"/>
    </location>
</feature>
<dbReference type="PANTHER" id="PTHR10556:SF28">
    <property type="entry name" value="VERY-LONG-CHAIN ENOYL-COA REDUCTASE"/>
    <property type="match status" value="1"/>
</dbReference>
<dbReference type="InterPro" id="IPR001104">
    <property type="entry name" value="3-oxo-5_a-steroid_4-DH_C"/>
</dbReference>
<feature type="transmembrane region" description="Helical" evidence="9">
    <location>
        <begin position="164"/>
        <end position="191"/>
    </location>
</feature>
<evidence type="ECO:0000313" key="11">
    <source>
        <dbReference type="EMBL" id="RKP31951.1"/>
    </source>
</evidence>
<dbReference type="PROSITE" id="PS50244">
    <property type="entry name" value="S5A_REDUCTASE"/>
    <property type="match status" value="1"/>
</dbReference>
<evidence type="ECO:0000256" key="7">
    <source>
        <dbReference type="ARBA" id="ARBA00023098"/>
    </source>
</evidence>
<evidence type="ECO:0000256" key="9">
    <source>
        <dbReference type="SAM" id="Phobius"/>
    </source>
</evidence>
<evidence type="ECO:0000256" key="8">
    <source>
        <dbReference type="ARBA" id="ARBA00023136"/>
    </source>
</evidence>
<reference evidence="12" key="1">
    <citation type="journal article" date="2018" name="Nat. Microbiol.">
        <title>Leveraging single-cell genomics to expand the fungal tree of life.</title>
        <authorList>
            <person name="Ahrendt S.R."/>
            <person name="Quandt C.A."/>
            <person name="Ciobanu D."/>
            <person name="Clum A."/>
            <person name="Salamov A."/>
            <person name="Andreopoulos B."/>
            <person name="Cheng J.F."/>
            <person name="Woyke T."/>
            <person name="Pelin A."/>
            <person name="Henrissat B."/>
            <person name="Reynolds N.K."/>
            <person name="Benny G.L."/>
            <person name="Smith M.E."/>
            <person name="James T.Y."/>
            <person name="Grigoriev I.V."/>
        </authorList>
    </citation>
    <scope>NUCLEOTIDE SEQUENCE [LARGE SCALE GENOMIC DNA]</scope>
    <source>
        <strain evidence="12">Baker2002</strain>
    </source>
</reference>
<organism evidence="11 12">
    <name type="scientific">Metschnikowia bicuspidata</name>
    <dbReference type="NCBI Taxonomy" id="27322"/>
    <lineage>
        <taxon>Eukaryota</taxon>
        <taxon>Fungi</taxon>
        <taxon>Dikarya</taxon>
        <taxon>Ascomycota</taxon>
        <taxon>Saccharomycotina</taxon>
        <taxon>Pichiomycetes</taxon>
        <taxon>Metschnikowiaceae</taxon>
        <taxon>Metschnikowia</taxon>
    </lineage>
</organism>
<evidence type="ECO:0000256" key="5">
    <source>
        <dbReference type="ARBA" id="ARBA00022989"/>
    </source>
</evidence>
<dbReference type="EMBL" id="ML004435">
    <property type="protein sequence ID" value="RKP31951.1"/>
    <property type="molecule type" value="Genomic_DNA"/>
</dbReference>
<dbReference type="AlphaFoldDB" id="A0A4P9ZI06"/>
<comment type="subcellular location">
    <subcellularLocation>
        <location evidence="1">Membrane</location>
        <topology evidence="1">Multi-pass membrane protein</topology>
    </subcellularLocation>
</comment>
<evidence type="ECO:0000256" key="3">
    <source>
        <dbReference type="ARBA" id="ARBA00022516"/>
    </source>
</evidence>
<keyword evidence="7" id="KW-0443">Lipid metabolism</keyword>
<dbReference type="InterPro" id="IPR039357">
    <property type="entry name" value="SRD5A/TECR"/>
</dbReference>
<feature type="transmembrane region" description="Helical" evidence="9">
    <location>
        <begin position="270"/>
        <end position="288"/>
    </location>
</feature>
<evidence type="ECO:0000313" key="12">
    <source>
        <dbReference type="Proteomes" id="UP000268321"/>
    </source>
</evidence>
<protein>
    <recommendedName>
        <fullName evidence="10">3-oxo-5-alpha-steroid 4-dehydrogenase C-terminal domain-containing protein</fullName>
    </recommendedName>
</protein>
<evidence type="ECO:0000256" key="2">
    <source>
        <dbReference type="ARBA" id="ARBA00007742"/>
    </source>
</evidence>
<evidence type="ECO:0000256" key="4">
    <source>
        <dbReference type="ARBA" id="ARBA00022692"/>
    </source>
</evidence>
<keyword evidence="12" id="KW-1185">Reference proteome</keyword>
<keyword evidence="3" id="KW-0444">Lipid biosynthesis</keyword>
<dbReference type="Gene3D" id="1.20.120.1630">
    <property type="match status" value="1"/>
</dbReference>
<name>A0A4P9ZI06_9ASCO</name>
<dbReference type="PANTHER" id="PTHR10556">
    <property type="entry name" value="3-OXO-5-ALPHA-STEROID 4-DEHYDROGENASE"/>
    <property type="match status" value="1"/>
</dbReference>
<evidence type="ECO:0000256" key="6">
    <source>
        <dbReference type="ARBA" id="ARBA00023002"/>
    </source>
</evidence>
<gene>
    <name evidence="11" type="ORF">METBISCDRAFT_12943</name>
</gene>
<proteinExistence type="inferred from homology"/>
<evidence type="ECO:0000256" key="1">
    <source>
        <dbReference type="ARBA" id="ARBA00004141"/>
    </source>
</evidence>
<keyword evidence="5 9" id="KW-1133">Transmembrane helix</keyword>
<keyword evidence="6" id="KW-0560">Oxidoreductase</keyword>
<dbReference type="GO" id="GO:0016627">
    <property type="term" value="F:oxidoreductase activity, acting on the CH-CH group of donors"/>
    <property type="evidence" value="ECO:0007669"/>
    <property type="project" value="InterPro"/>
</dbReference>
<keyword evidence="8 9" id="KW-0472">Membrane</keyword>
<comment type="similarity">
    <text evidence="2">Belongs to the steroid 5-alpha reductase family.</text>
</comment>
<dbReference type="Pfam" id="PF02544">
    <property type="entry name" value="Steroid_dh"/>
    <property type="match status" value="1"/>
</dbReference>
<keyword evidence="4 9" id="KW-0812">Transmembrane</keyword>
<accession>A0A4P9ZI06</accession>
<sequence length="315" mass="35969">MSTITVKPRSPTIKGFTEESTSFSIAQLHEKIVETSKVPAEQVKLSILDEAGKYQPLDLNNSWDSYVNQQDLLGGFVIYAKDVGRQIAWKTVFIVEYLGPILIHGLIYGVAVHLLGVNPSSTQQTAFHLASLHFLKREYETLFVHRFSNSTMPFFNLFKNSGHYWILSGVLLSTFIYCHEVSSLASASLLFRFLFHVNDLPSYANKALVALWAYAEVSNFITHKNLANIRSRDLKAYTIPKGYGFNVVACPNYFFECLAWLAYALMVGNWSAWLFLAFSAGQMYIWALKKNKRLLKTFGDDYKKLRRAKFIPYIH</sequence>
<dbReference type="Proteomes" id="UP000268321">
    <property type="component" value="Unassembled WGS sequence"/>
</dbReference>
<dbReference type="OrthoDB" id="540503at2759"/>
<dbReference type="GO" id="GO:0016020">
    <property type="term" value="C:membrane"/>
    <property type="evidence" value="ECO:0007669"/>
    <property type="project" value="UniProtKB-SubCell"/>
</dbReference>
<feature type="domain" description="3-oxo-5-alpha-steroid 4-dehydrogenase C-terminal" evidence="10">
    <location>
        <begin position="151"/>
        <end position="314"/>
    </location>
</feature>